<evidence type="ECO:0000313" key="3">
    <source>
        <dbReference type="Proteomes" id="UP001159363"/>
    </source>
</evidence>
<reference evidence="2 3" key="1">
    <citation type="submission" date="2023-02" db="EMBL/GenBank/DDBJ databases">
        <title>LHISI_Scaffold_Assembly.</title>
        <authorList>
            <person name="Stuart O.P."/>
            <person name="Cleave R."/>
            <person name="Magrath M.J.L."/>
            <person name="Mikheyev A.S."/>
        </authorList>
    </citation>
    <scope>NUCLEOTIDE SEQUENCE [LARGE SCALE GENOMIC DNA]</scope>
    <source>
        <strain evidence="2">Daus_M_001</strain>
        <tissue evidence="2">Leg muscle</tissue>
    </source>
</reference>
<sequence>MCGDYKSGNVLQNSNLVWKALIREVKNWSEVTTVKTCFRLRASMVTSMSFRIAAESYKPSDSHSGRPGFESRSGHPHLGFLLMVSRSHEPMRMLGYFLTYKPWPILPRSCLTKQLDPCLYAIHDKWLDYSPHASANLGRFPTESFPEFRLWESCGMMLLVGWFSRGSLVSPALAIRRFSMLTLTSLYFQDSINKIVTYEAGEGSRRFSWAAAVPRRPILADKRACPADVKRGARQTHPRRSEGEPSQTANIFSTSYGTVGLTFVLCAGIALI</sequence>
<organism evidence="2 3">
    <name type="scientific">Dryococelus australis</name>
    <dbReference type="NCBI Taxonomy" id="614101"/>
    <lineage>
        <taxon>Eukaryota</taxon>
        <taxon>Metazoa</taxon>
        <taxon>Ecdysozoa</taxon>
        <taxon>Arthropoda</taxon>
        <taxon>Hexapoda</taxon>
        <taxon>Insecta</taxon>
        <taxon>Pterygota</taxon>
        <taxon>Neoptera</taxon>
        <taxon>Polyneoptera</taxon>
        <taxon>Phasmatodea</taxon>
        <taxon>Verophasmatodea</taxon>
        <taxon>Anareolatae</taxon>
        <taxon>Phasmatidae</taxon>
        <taxon>Eurycanthinae</taxon>
        <taxon>Dryococelus</taxon>
    </lineage>
</organism>
<keyword evidence="3" id="KW-1185">Reference proteome</keyword>
<comment type="caution">
    <text evidence="2">The sequence shown here is derived from an EMBL/GenBank/DDBJ whole genome shotgun (WGS) entry which is preliminary data.</text>
</comment>
<dbReference type="EMBL" id="JARBHB010000013">
    <property type="protein sequence ID" value="KAJ8869706.1"/>
    <property type="molecule type" value="Genomic_DNA"/>
</dbReference>
<evidence type="ECO:0000256" key="1">
    <source>
        <dbReference type="SAM" id="MobiDB-lite"/>
    </source>
</evidence>
<protein>
    <submittedName>
        <fullName evidence="2">Uncharacterized protein</fullName>
    </submittedName>
</protein>
<evidence type="ECO:0000313" key="2">
    <source>
        <dbReference type="EMBL" id="KAJ8869706.1"/>
    </source>
</evidence>
<gene>
    <name evidence="2" type="ORF">PR048_028701</name>
</gene>
<proteinExistence type="predicted"/>
<feature type="region of interest" description="Disordered" evidence="1">
    <location>
        <begin position="227"/>
        <end position="248"/>
    </location>
</feature>
<dbReference type="Proteomes" id="UP001159363">
    <property type="component" value="Chromosome 12"/>
</dbReference>
<accession>A0ABQ9GBD2</accession>
<name>A0ABQ9GBD2_9NEOP</name>